<name>A0AAV9UML5_9PEZI</name>
<evidence type="ECO:0000313" key="2">
    <source>
        <dbReference type="Proteomes" id="UP001375240"/>
    </source>
</evidence>
<protein>
    <submittedName>
        <fullName evidence="1">Uncharacterized protein</fullName>
    </submittedName>
</protein>
<dbReference type="AlphaFoldDB" id="A0AAV9UML5"/>
<dbReference type="Proteomes" id="UP001375240">
    <property type="component" value="Unassembled WGS sequence"/>
</dbReference>
<organism evidence="1 2">
    <name type="scientific">Orbilia brochopaga</name>
    <dbReference type="NCBI Taxonomy" id="3140254"/>
    <lineage>
        <taxon>Eukaryota</taxon>
        <taxon>Fungi</taxon>
        <taxon>Dikarya</taxon>
        <taxon>Ascomycota</taxon>
        <taxon>Pezizomycotina</taxon>
        <taxon>Orbiliomycetes</taxon>
        <taxon>Orbiliales</taxon>
        <taxon>Orbiliaceae</taxon>
        <taxon>Orbilia</taxon>
    </lineage>
</organism>
<reference evidence="1 2" key="1">
    <citation type="submission" date="2019-10" db="EMBL/GenBank/DDBJ databases">
        <authorList>
            <person name="Palmer J.M."/>
        </authorList>
    </citation>
    <scope>NUCLEOTIDE SEQUENCE [LARGE SCALE GENOMIC DNA]</scope>
    <source>
        <strain evidence="1 2">TWF696</strain>
    </source>
</reference>
<gene>
    <name evidence="1" type="ORF">TWF696_007760</name>
</gene>
<comment type="caution">
    <text evidence="1">The sequence shown here is derived from an EMBL/GenBank/DDBJ whole genome shotgun (WGS) entry which is preliminary data.</text>
</comment>
<proteinExistence type="predicted"/>
<accession>A0AAV9UML5</accession>
<sequence>MANYSITITIDEETYTKMNSTGTRLCFASAVASGKKDAFNVVAYTTTVSDINTISWTDTYFISATKSKPSNGVKFKAQTTPAKIEFGETYTLTENWKGKTPTNDGKAPTSGFCFENQTDGASAIIYKMVEGNMSPIYISANGPLLPGTETLIPKPCCKIWFAKEVETNAFVDTYQSVPKDIDLTDLESVDLHYSVTGKWHVEKEHKRPKH</sequence>
<keyword evidence="2" id="KW-1185">Reference proteome</keyword>
<dbReference type="EMBL" id="JAVHNQ010000006">
    <property type="protein sequence ID" value="KAK6344113.1"/>
    <property type="molecule type" value="Genomic_DNA"/>
</dbReference>
<evidence type="ECO:0000313" key="1">
    <source>
        <dbReference type="EMBL" id="KAK6344113.1"/>
    </source>
</evidence>